<evidence type="ECO:0000313" key="2">
    <source>
        <dbReference type="Proteomes" id="UP001177021"/>
    </source>
</evidence>
<name>A0ACB0JC05_TRIPR</name>
<accession>A0ACB0JC05</accession>
<evidence type="ECO:0000313" key="1">
    <source>
        <dbReference type="EMBL" id="CAJ2641394.1"/>
    </source>
</evidence>
<organism evidence="1 2">
    <name type="scientific">Trifolium pratense</name>
    <name type="common">Red clover</name>
    <dbReference type="NCBI Taxonomy" id="57577"/>
    <lineage>
        <taxon>Eukaryota</taxon>
        <taxon>Viridiplantae</taxon>
        <taxon>Streptophyta</taxon>
        <taxon>Embryophyta</taxon>
        <taxon>Tracheophyta</taxon>
        <taxon>Spermatophyta</taxon>
        <taxon>Magnoliopsida</taxon>
        <taxon>eudicotyledons</taxon>
        <taxon>Gunneridae</taxon>
        <taxon>Pentapetalae</taxon>
        <taxon>rosids</taxon>
        <taxon>fabids</taxon>
        <taxon>Fabales</taxon>
        <taxon>Fabaceae</taxon>
        <taxon>Papilionoideae</taxon>
        <taxon>50 kb inversion clade</taxon>
        <taxon>NPAAA clade</taxon>
        <taxon>Hologalegina</taxon>
        <taxon>IRL clade</taxon>
        <taxon>Trifolieae</taxon>
        <taxon>Trifolium</taxon>
    </lineage>
</organism>
<protein>
    <submittedName>
        <fullName evidence="1">Uncharacterized protein</fullName>
    </submittedName>
</protein>
<sequence length="85" mass="9643">MNKTHYGFFFFLLLIASQMMVKSEEWKCRTRSTKFKGECYNRSRICNSTCHDEGFPLGGECIGCMSCVHGSATLKSCFCKNSSCE</sequence>
<reference evidence="1" key="1">
    <citation type="submission" date="2023-10" db="EMBL/GenBank/DDBJ databases">
        <authorList>
            <person name="Rodriguez Cubillos JULIANA M."/>
            <person name="De Vega J."/>
        </authorList>
    </citation>
    <scope>NUCLEOTIDE SEQUENCE</scope>
</reference>
<proteinExistence type="predicted"/>
<gene>
    <name evidence="1" type="ORF">MILVUS5_LOCUS11052</name>
</gene>
<comment type="caution">
    <text evidence="1">The sequence shown here is derived from an EMBL/GenBank/DDBJ whole genome shotgun (WGS) entry which is preliminary data.</text>
</comment>
<keyword evidence="2" id="KW-1185">Reference proteome</keyword>
<dbReference type="EMBL" id="CASHSV030000024">
    <property type="protein sequence ID" value="CAJ2641394.1"/>
    <property type="molecule type" value="Genomic_DNA"/>
</dbReference>
<dbReference type="Proteomes" id="UP001177021">
    <property type="component" value="Unassembled WGS sequence"/>
</dbReference>